<proteinExistence type="predicted"/>
<feature type="domain" description="Helix-turn-helix type 11" evidence="1">
    <location>
        <begin position="27"/>
        <end position="61"/>
    </location>
</feature>
<dbReference type="OrthoDB" id="189973at2157"/>
<accession>A0A1G7TLD0</accession>
<dbReference type="SUPFAM" id="SSF46785">
    <property type="entry name" value="Winged helix' DNA-binding domain"/>
    <property type="match status" value="1"/>
</dbReference>
<dbReference type="InterPro" id="IPR036388">
    <property type="entry name" value="WH-like_DNA-bd_sf"/>
</dbReference>
<reference evidence="3" key="1">
    <citation type="submission" date="2016-10" db="EMBL/GenBank/DDBJ databases">
        <authorList>
            <person name="Varghese N."/>
            <person name="Submissions S."/>
        </authorList>
    </citation>
    <scope>NUCLEOTIDE SEQUENCE [LARGE SCALE GENOMIC DNA]</scope>
    <source>
        <strain evidence="3">IBRC-M 10760</strain>
    </source>
</reference>
<dbReference type="InterPro" id="IPR013196">
    <property type="entry name" value="HTH_11"/>
</dbReference>
<evidence type="ECO:0000313" key="3">
    <source>
        <dbReference type="Proteomes" id="UP000199076"/>
    </source>
</evidence>
<dbReference type="AlphaFoldDB" id="A0A1G7TLD0"/>
<evidence type="ECO:0000259" key="1">
    <source>
        <dbReference type="Pfam" id="PF08279"/>
    </source>
</evidence>
<dbReference type="Gene3D" id="1.10.10.10">
    <property type="entry name" value="Winged helix-like DNA-binding domain superfamily/Winged helix DNA-binding domain"/>
    <property type="match status" value="1"/>
</dbReference>
<keyword evidence="3" id="KW-1185">Reference proteome</keyword>
<dbReference type="Pfam" id="PF08279">
    <property type="entry name" value="HTH_11"/>
    <property type="match status" value="1"/>
</dbReference>
<name>A0A1G7TLD0_9EURY</name>
<evidence type="ECO:0000313" key="2">
    <source>
        <dbReference type="EMBL" id="SDG36133.1"/>
    </source>
</evidence>
<gene>
    <name evidence="2" type="ORF">SAMN05216218_1273</name>
</gene>
<organism evidence="2 3">
    <name type="scientific">Halorientalis regularis</name>
    <dbReference type="NCBI Taxonomy" id="660518"/>
    <lineage>
        <taxon>Archaea</taxon>
        <taxon>Methanobacteriati</taxon>
        <taxon>Methanobacteriota</taxon>
        <taxon>Stenosarchaea group</taxon>
        <taxon>Halobacteria</taxon>
        <taxon>Halobacteriales</taxon>
        <taxon>Haloarculaceae</taxon>
        <taxon>Halorientalis</taxon>
    </lineage>
</organism>
<protein>
    <submittedName>
        <fullName evidence="2">HTH domain-containing protein</fullName>
    </submittedName>
</protein>
<dbReference type="Proteomes" id="UP000199076">
    <property type="component" value="Unassembled WGS sequence"/>
</dbReference>
<dbReference type="RefSeq" id="WP_092695561.1">
    <property type="nucleotide sequence ID" value="NZ_FNBK01000027.1"/>
</dbReference>
<dbReference type="InterPro" id="IPR036390">
    <property type="entry name" value="WH_DNA-bd_sf"/>
</dbReference>
<sequence length="78" mass="8752">MPDAGRETEYTESDVLDVFTSRGDYAEPLTATEIADRLGCSRRTALNKLHELSEKTDVTSKKVGGRSRVWWIPVHVDS</sequence>
<dbReference type="EMBL" id="FNBK01000027">
    <property type="protein sequence ID" value="SDG36133.1"/>
    <property type="molecule type" value="Genomic_DNA"/>
</dbReference>